<sequence>MDGIAVDLSGSGWLDRRRRLHSADDLRRICPGLLAFNTAESDFTGSPDADDEDDCLTLLTVHIALFSVQEYIESDRIKQQKARIYALQRSSANLDILRICLVCLLEPGLSSRGLDRSILEEHPLARFAASSCTVDNVQGLVLKLFDHQNGSFSNWVNEVKFHLDLEHIASPLYYPSLLGFDWIVRKLLAAEYDDIERQVLIHILAGENGNALHGHTKVVQTLPEARADANLRGGLHDSALQAASAGVHDAVIELLLDKNADVNVHGGKYNNSLYAASLNGHKNAVLMLLGHGADPNVRSGLFDYSLQAASTRGHETIVQILLENNADVNTGGGGFGNALQSAASAGHENVMKILLSKGADVNAYGG</sequence>
<dbReference type="RefSeq" id="XP_016617168.1">
    <property type="nucleotide sequence ID" value="XM_016766870.1"/>
</dbReference>
<evidence type="ECO:0000256" key="2">
    <source>
        <dbReference type="ARBA" id="ARBA00023043"/>
    </source>
</evidence>
<feature type="repeat" description="ANK" evidence="3">
    <location>
        <begin position="337"/>
        <end position="366"/>
    </location>
</feature>
<name>A0A0D2I105_CLAB1</name>
<dbReference type="HOGENOM" id="CLU_000288_34_23_1"/>
<dbReference type="PROSITE" id="PS50088">
    <property type="entry name" value="ANK_REPEAT"/>
    <property type="match status" value="2"/>
</dbReference>
<dbReference type="GeneID" id="27702073"/>
<evidence type="ECO:0000256" key="1">
    <source>
        <dbReference type="ARBA" id="ARBA00022737"/>
    </source>
</evidence>
<gene>
    <name evidence="4" type="ORF">Z519_09145</name>
</gene>
<feature type="repeat" description="ANK" evidence="3">
    <location>
        <begin position="268"/>
        <end position="300"/>
    </location>
</feature>
<dbReference type="InterPro" id="IPR002110">
    <property type="entry name" value="Ankyrin_rpt"/>
</dbReference>
<dbReference type="InterPro" id="IPR036770">
    <property type="entry name" value="Ankyrin_rpt-contain_sf"/>
</dbReference>
<dbReference type="PANTHER" id="PTHR24171">
    <property type="entry name" value="ANKYRIN REPEAT DOMAIN-CONTAINING PROTEIN 39-RELATED"/>
    <property type="match status" value="1"/>
</dbReference>
<reference evidence="4" key="1">
    <citation type="submission" date="2015-01" db="EMBL/GenBank/DDBJ databases">
        <title>The Genome Sequence of Cladophialophora bantiana CBS 173.52.</title>
        <authorList>
            <consortium name="The Broad Institute Genomics Platform"/>
            <person name="Cuomo C."/>
            <person name="de Hoog S."/>
            <person name="Gorbushina A."/>
            <person name="Stielow B."/>
            <person name="Teixiera M."/>
            <person name="Abouelleil A."/>
            <person name="Chapman S.B."/>
            <person name="Priest M."/>
            <person name="Young S.K."/>
            <person name="Wortman J."/>
            <person name="Nusbaum C."/>
            <person name="Birren B."/>
        </authorList>
    </citation>
    <scope>NUCLEOTIDE SEQUENCE [LARGE SCALE GENOMIC DNA]</scope>
    <source>
        <strain evidence="4">CBS 173.52</strain>
    </source>
</reference>
<dbReference type="VEuPathDB" id="FungiDB:Z519_09145"/>
<dbReference type="SUPFAM" id="SSF48403">
    <property type="entry name" value="Ankyrin repeat"/>
    <property type="match status" value="1"/>
</dbReference>
<keyword evidence="5" id="KW-1185">Reference proteome</keyword>
<evidence type="ECO:0000313" key="4">
    <source>
        <dbReference type="EMBL" id="KIW90499.1"/>
    </source>
</evidence>
<proteinExistence type="predicted"/>
<dbReference type="Proteomes" id="UP000053789">
    <property type="component" value="Unassembled WGS sequence"/>
</dbReference>
<accession>A0A0D2I105</accession>
<dbReference type="AlphaFoldDB" id="A0A0D2I105"/>
<dbReference type="SMART" id="SM00248">
    <property type="entry name" value="ANK"/>
    <property type="match status" value="4"/>
</dbReference>
<protein>
    <submittedName>
        <fullName evidence="4">Uncharacterized protein</fullName>
    </submittedName>
</protein>
<dbReference type="Gene3D" id="1.25.40.20">
    <property type="entry name" value="Ankyrin repeat-containing domain"/>
    <property type="match status" value="1"/>
</dbReference>
<dbReference type="EMBL" id="KN846993">
    <property type="protein sequence ID" value="KIW90499.1"/>
    <property type="molecule type" value="Genomic_DNA"/>
</dbReference>
<dbReference type="Pfam" id="PF12796">
    <property type="entry name" value="Ank_2"/>
    <property type="match status" value="2"/>
</dbReference>
<organism evidence="4 5">
    <name type="scientific">Cladophialophora bantiana (strain ATCC 10958 / CBS 173.52 / CDC B-1940 / NIH 8579)</name>
    <name type="common">Xylohypha bantiana</name>
    <dbReference type="NCBI Taxonomy" id="1442370"/>
    <lineage>
        <taxon>Eukaryota</taxon>
        <taxon>Fungi</taxon>
        <taxon>Dikarya</taxon>
        <taxon>Ascomycota</taxon>
        <taxon>Pezizomycotina</taxon>
        <taxon>Eurotiomycetes</taxon>
        <taxon>Chaetothyriomycetidae</taxon>
        <taxon>Chaetothyriales</taxon>
        <taxon>Herpotrichiellaceae</taxon>
        <taxon>Cladophialophora</taxon>
    </lineage>
</organism>
<evidence type="ECO:0000313" key="5">
    <source>
        <dbReference type="Proteomes" id="UP000053789"/>
    </source>
</evidence>
<keyword evidence="1" id="KW-0677">Repeat</keyword>
<evidence type="ECO:0000256" key="3">
    <source>
        <dbReference type="PROSITE-ProRule" id="PRU00023"/>
    </source>
</evidence>
<dbReference type="OrthoDB" id="1577640at2759"/>
<dbReference type="PROSITE" id="PS50297">
    <property type="entry name" value="ANK_REP_REGION"/>
    <property type="match status" value="1"/>
</dbReference>
<keyword evidence="2 3" id="KW-0040">ANK repeat</keyword>